<dbReference type="Pfam" id="PF13279">
    <property type="entry name" value="4HBT_2"/>
    <property type="match status" value="1"/>
</dbReference>
<organism evidence="3 4">
    <name type="scientific">Koribacter versatilis (strain Ellin345)</name>
    <dbReference type="NCBI Taxonomy" id="204669"/>
    <lineage>
        <taxon>Bacteria</taxon>
        <taxon>Pseudomonadati</taxon>
        <taxon>Acidobacteriota</taxon>
        <taxon>Terriglobia</taxon>
        <taxon>Terriglobales</taxon>
        <taxon>Candidatus Korobacteraceae</taxon>
        <taxon>Candidatus Korobacter</taxon>
    </lineage>
</organism>
<name>Q1IRT9_KORVE</name>
<comment type="similarity">
    <text evidence="1">Belongs to the 4-hydroxybenzoyl-CoA thioesterase family.</text>
</comment>
<dbReference type="EnsemblBacteria" id="ABF40411">
    <property type="protein sequence ID" value="ABF40411"/>
    <property type="gene ID" value="Acid345_1409"/>
</dbReference>
<evidence type="ECO:0000313" key="3">
    <source>
        <dbReference type="EMBL" id="ABF40411.1"/>
    </source>
</evidence>
<dbReference type="SUPFAM" id="SSF54637">
    <property type="entry name" value="Thioesterase/thiol ester dehydrase-isomerase"/>
    <property type="match status" value="1"/>
</dbReference>
<dbReference type="AlphaFoldDB" id="Q1IRT9"/>
<reference evidence="3 4" key="1">
    <citation type="journal article" date="2009" name="Appl. Environ. Microbiol.">
        <title>Three genomes from the phylum Acidobacteria provide insight into the lifestyles of these microorganisms in soils.</title>
        <authorList>
            <person name="Ward N.L."/>
            <person name="Challacombe J.F."/>
            <person name="Janssen P.H."/>
            <person name="Henrissat B."/>
            <person name="Coutinho P.M."/>
            <person name="Wu M."/>
            <person name="Xie G."/>
            <person name="Haft D.H."/>
            <person name="Sait M."/>
            <person name="Badger J."/>
            <person name="Barabote R.D."/>
            <person name="Bradley B."/>
            <person name="Brettin T.S."/>
            <person name="Brinkac L.M."/>
            <person name="Bruce D."/>
            <person name="Creasy T."/>
            <person name="Daugherty S.C."/>
            <person name="Davidsen T.M."/>
            <person name="DeBoy R.T."/>
            <person name="Detter J.C."/>
            <person name="Dodson R.J."/>
            <person name="Durkin A.S."/>
            <person name="Ganapathy A."/>
            <person name="Gwinn-Giglio M."/>
            <person name="Han C.S."/>
            <person name="Khouri H."/>
            <person name="Kiss H."/>
            <person name="Kothari S.P."/>
            <person name="Madupu R."/>
            <person name="Nelson K.E."/>
            <person name="Nelson W.C."/>
            <person name="Paulsen I."/>
            <person name="Penn K."/>
            <person name="Ren Q."/>
            <person name="Rosovitz M.J."/>
            <person name="Selengut J.D."/>
            <person name="Shrivastava S."/>
            <person name="Sullivan S.A."/>
            <person name="Tapia R."/>
            <person name="Thompson L.S."/>
            <person name="Watkins K.L."/>
            <person name="Yang Q."/>
            <person name="Yu C."/>
            <person name="Zafar N."/>
            <person name="Zhou L."/>
            <person name="Kuske C.R."/>
        </authorList>
    </citation>
    <scope>NUCLEOTIDE SEQUENCE [LARGE SCALE GENOMIC DNA]</scope>
    <source>
        <strain evidence="3 4">Ellin345</strain>
    </source>
</reference>
<evidence type="ECO:0000256" key="2">
    <source>
        <dbReference type="ARBA" id="ARBA00022801"/>
    </source>
</evidence>
<gene>
    <name evidence="3" type="ordered locus">Acid345_1409</name>
</gene>
<dbReference type="NCBIfam" id="TIGR00051">
    <property type="entry name" value="YbgC/FadM family acyl-CoA thioesterase"/>
    <property type="match status" value="1"/>
</dbReference>
<dbReference type="PANTHER" id="PTHR31793">
    <property type="entry name" value="4-HYDROXYBENZOYL-COA THIOESTERASE FAMILY MEMBER"/>
    <property type="match status" value="1"/>
</dbReference>
<dbReference type="InterPro" id="IPR029069">
    <property type="entry name" value="HotDog_dom_sf"/>
</dbReference>
<keyword evidence="4" id="KW-1185">Reference proteome</keyword>
<dbReference type="PANTHER" id="PTHR31793:SF27">
    <property type="entry name" value="NOVEL THIOESTERASE SUPERFAMILY DOMAIN AND SAPOSIN A-TYPE DOMAIN CONTAINING PROTEIN (0610012H03RIK)"/>
    <property type="match status" value="1"/>
</dbReference>
<accession>Q1IRT9</accession>
<dbReference type="PIRSF" id="PIRSF003230">
    <property type="entry name" value="YbgC"/>
    <property type="match status" value="1"/>
</dbReference>
<dbReference type="KEGG" id="aba:Acid345_1409"/>
<dbReference type="Proteomes" id="UP000002432">
    <property type="component" value="Chromosome"/>
</dbReference>
<dbReference type="EMBL" id="CP000360">
    <property type="protein sequence ID" value="ABF40411.1"/>
    <property type="molecule type" value="Genomic_DNA"/>
</dbReference>
<proteinExistence type="inferred from homology"/>
<dbReference type="eggNOG" id="COG0824">
    <property type="taxonomic scope" value="Bacteria"/>
</dbReference>
<dbReference type="HOGENOM" id="CLU_101141_3_2_0"/>
<dbReference type="STRING" id="204669.Acid345_1409"/>
<dbReference type="CDD" id="cd00586">
    <property type="entry name" value="4HBT"/>
    <property type="match status" value="1"/>
</dbReference>
<dbReference type="InterPro" id="IPR006684">
    <property type="entry name" value="YbgC/YbaW"/>
</dbReference>
<evidence type="ECO:0000313" key="4">
    <source>
        <dbReference type="Proteomes" id="UP000002432"/>
    </source>
</evidence>
<evidence type="ECO:0000256" key="1">
    <source>
        <dbReference type="ARBA" id="ARBA00005953"/>
    </source>
</evidence>
<keyword evidence="2" id="KW-0378">Hydrolase</keyword>
<protein>
    <submittedName>
        <fullName evidence="3">4-hydroxybenzoyl-CoA thioesterase</fullName>
    </submittedName>
</protein>
<dbReference type="RefSeq" id="WP_011522213.1">
    <property type="nucleotide sequence ID" value="NC_008009.1"/>
</dbReference>
<sequence>MSSATVLDTRLRVRYAETDQMNVVYHSNYIIWFEVGRVEFMRQLGFTYREMEQQEQLHLPVVEVRCRYKASARYDDEITIRTHIARLRSSLIQFAYEILRVEDGLLLAEGESTHVVVNAEMQKVPFPEKYMSVFRQAAGRAVETQAEAE</sequence>
<dbReference type="GO" id="GO:0047617">
    <property type="term" value="F:fatty acyl-CoA hydrolase activity"/>
    <property type="evidence" value="ECO:0007669"/>
    <property type="project" value="TreeGrafter"/>
</dbReference>
<dbReference type="Gene3D" id="3.10.129.10">
    <property type="entry name" value="Hotdog Thioesterase"/>
    <property type="match status" value="1"/>
</dbReference>
<dbReference type="InterPro" id="IPR050563">
    <property type="entry name" value="4-hydroxybenzoyl-CoA_TE"/>
</dbReference>